<dbReference type="EMBL" id="JAFIQS010000008">
    <property type="protein sequence ID" value="KAG5166583.1"/>
    <property type="molecule type" value="Genomic_DNA"/>
</dbReference>
<dbReference type="AlphaFoldDB" id="A0A8H7XTJ2"/>
<accession>A0A8H7XTJ2</accession>
<name>A0A8H7XTJ2_PSICU</name>
<reference evidence="1" key="1">
    <citation type="submission" date="2021-02" db="EMBL/GenBank/DDBJ databases">
        <title>Psilocybe cubensis genome.</title>
        <authorList>
            <person name="Mckernan K.J."/>
            <person name="Crawford S."/>
            <person name="Trippe A."/>
            <person name="Kane L.T."/>
            <person name="Mclaughlin S."/>
        </authorList>
    </citation>
    <scope>NUCLEOTIDE SEQUENCE [LARGE SCALE GENOMIC DNA]</scope>
    <source>
        <strain evidence="1">MGC-MH-2018</strain>
    </source>
</reference>
<organism evidence="1">
    <name type="scientific">Psilocybe cubensis</name>
    <name type="common">Psychedelic mushroom</name>
    <name type="synonym">Stropharia cubensis</name>
    <dbReference type="NCBI Taxonomy" id="181762"/>
    <lineage>
        <taxon>Eukaryota</taxon>
        <taxon>Fungi</taxon>
        <taxon>Dikarya</taxon>
        <taxon>Basidiomycota</taxon>
        <taxon>Agaricomycotina</taxon>
        <taxon>Agaricomycetes</taxon>
        <taxon>Agaricomycetidae</taxon>
        <taxon>Agaricales</taxon>
        <taxon>Agaricineae</taxon>
        <taxon>Strophariaceae</taxon>
        <taxon>Psilocybe</taxon>
    </lineage>
</organism>
<evidence type="ECO:0000313" key="1">
    <source>
        <dbReference type="EMBL" id="KAG5166583.1"/>
    </source>
</evidence>
<gene>
    <name evidence="1" type="ORF">JR316_008673</name>
</gene>
<proteinExistence type="predicted"/>
<protein>
    <submittedName>
        <fullName evidence="1">Uncharacterized protein</fullName>
    </submittedName>
</protein>
<sequence length="455" mass="51475">MPPKETPPTIGTPVPTDLTISAQLAKIGEGAPATQLIRVLLQQIAADVSTFVRDVHSSSQVYLRARVVYDYIQGLIKKVDSSADIEWDAFDIYTAAIPILERILFDFYSQHQKASRDHLPPTSGVETAFIFIEAWDYDRKMLEKAFNDLANDHFLQMSAEVKTHLEASRVVPRNTDDINALRALNIFFQNNAKVLQERDIVQERGGRLLQETRKVITQIILKVSKSPPAPETSRISIMTLMIAYIPFALLVDDAVEAEWKDYLRSAVVWDAVQKLLVNVSKHLDGIPQAPTLNDLEKEWETFKDILLRLSTTAIDTKVEILDLLRLAARIRRPLHGRSVELIRMLYYLDGYSQKDQKAGRHRRNFKLVLGDTISSLEAAEKAVSDVRQIAIGDDVYKNQHQELQNVLKKVEETFSTFGIADQWSTKETAYNNAVNVDESHLNLLKKRIAVVSASA</sequence>
<dbReference type="OrthoDB" id="2953592at2759"/>
<comment type="caution">
    <text evidence="1">The sequence shown here is derived from an EMBL/GenBank/DDBJ whole genome shotgun (WGS) entry which is preliminary data.</text>
</comment>